<protein>
    <submittedName>
        <fullName evidence="2">Uncharacterized protein</fullName>
    </submittedName>
</protein>
<evidence type="ECO:0000313" key="2">
    <source>
        <dbReference type="EMBL" id="KMY93581.1"/>
    </source>
</evidence>
<dbReference type="KEGG" id="dsi:Dsimw501_GD17898"/>
<feature type="compositionally biased region" description="Basic and acidic residues" evidence="1">
    <location>
        <begin position="237"/>
        <end position="258"/>
    </location>
</feature>
<reference evidence="2" key="1">
    <citation type="journal article" date="2013" name="Genome Res.">
        <title>A second-generation assembly of the Drosophila simulans genome provides new insights into patterns of lineage-specific divergence.</title>
        <authorList>
            <person name="Hu T.T."/>
            <person name="Eisen M.B."/>
            <person name="Thornton K.R."/>
            <person name="Andolfatto P."/>
        </authorList>
    </citation>
    <scope>NUCLEOTIDE SEQUENCE [LARGE SCALE GENOMIC DNA]</scope>
    <source>
        <strain evidence="2">W501</strain>
    </source>
</reference>
<organism evidence="2">
    <name type="scientific">Drosophila simulans</name>
    <name type="common">Fruit fly</name>
    <dbReference type="NCBI Taxonomy" id="7240"/>
    <lineage>
        <taxon>Eukaryota</taxon>
        <taxon>Metazoa</taxon>
        <taxon>Ecdysozoa</taxon>
        <taxon>Arthropoda</taxon>
        <taxon>Hexapoda</taxon>
        <taxon>Insecta</taxon>
        <taxon>Pterygota</taxon>
        <taxon>Neoptera</taxon>
        <taxon>Endopterygota</taxon>
        <taxon>Diptera</taxon>
        <taxon>Brachycera</taxon>
        <taxon>Muscomorpha</taxon>
        <taxon>Ephydroidea</taxon>
        <taxon>Drosophilidae</taxon>
        <taxon>Drosophila</taxon>
        <taxon>Sophophora</taxon>
    </lineage>
</organism>
<gene>
    <name evidence="2" type="primary">Dsim\GD17898</name>
    <name evidence="2" type="ORF">Dsimw501_GD17898</name>
</gene>
<feature type="compositionally biased region" description="Basic and acidic residues" evidence="1">
    <location>
        <begin position="433"/>
        <end position="475"/>
    </location>
</feature>
<dbReference type="OrthoDB" id="7860783at2759"/>
<feature type="compositionally biased region" description="Basic residues" evidence="1">
    <location>
        <begin position="227"/>
        <end position="236"/>
    </location>
</feature>
<name>A0A0J9RC72_DROSI</name>
<dbReference type="Bgee" id="FBgn0189445">
    <property type="expression patterns" value="Expressed in male reproductive system and 2 other cell types or tissues"/>
</dbReference>
<proteinExistence type="predicted"/>
<sequence>MSAFHKPSICWCNYQSNPYKQIHQKIRNYCALNRKSSGSLAKFQSSQNILLNNGAKVPQLSDKEIYEICCSSKKRNSIHCKKKEDSDWIENKYFSSEMEDKKNHVPGKQKNMRNPAKMGGETINPYAVSISIAKRPQASGNRKSPFSRPSLQFKLSESTSFKYEKQNAQQTTIPNKNPKGYEENGRKLKENGRGQDSKKYDTIKQNRNNKRKGVDKFQQKMDFKKTQSARRTHRFEKKKDNHYRNAFEPQKATEETKKPKSFSENSEQALFNQFSKQRASKSSLRRTVEVDTSVGIYRKAKKDNKSEMSSKPYSSLIGKVNQEVSENFTTLRSMHELKIPEVRTSDRIKTSAPYTETFDKMLEGKANKISEFHPILKSSNRLGHSSKFSWASKKKLKGRSRTETSTFDKLLNHSDMAMPEHHHFLRSRTLLNSKRDKKETTGKSKPDKDLEPGYGLHDSKTYRNMKGDNRKENHSKPFGQMLSGKEKIIPELNRALTSRFRINHDEKSTNNSFWMEQDPIMSTSLYGNLPIVEEPVVSQSSEKVIKPKQTKVMRPYQQISVIKKPEILQAIGKYSVAKEAGAPKKSGTIPLAGPKKRKSQPQSTSRSRTSSEFSSGSICSLRKRFAPTPGRKIRLKKFFYYIQNSMPDRKIITQMNSKNPISYLKSEKNSYYGRSPSQTSSDRYQPSLGSIISTVSIAQSLIPKLQKEHKKDEPHADADAHLFATFPEDYDPVDGIKRTMNDIIAGVAKEDKFHEKTHKKSQSQRAKNKSRMQEYALEAHGNVVSILSLRRTSQEVKNRESQAVRDLHFREQMRESFYANARPSVQARIDKLMKEVAIRDDFRPKKKPRDFVTENIVRLSNMQPTKGSQAVDEVKPQRKYPSLLRILAPNEEPVPKISEEKMSPEMHPRKPVRIRLYSDKIWRDQMDIYQSEMNKPPPDAKVCRLSDRKKCDCYLCKLLLKGKNQHESNFMKKTMAQRRRLELRSYYLELRKRERDREMYSPKIC</sequence>
<feature type="region of interest" description="Disordered" evidence="1">
    <location>
        <begin position="99"/>
        <end position="121"/>
    </location>
</feature>
<dbReference type="AlphaFoldDB" id="A0A0J9RC72"/>
<accession>A0A0J9RC72</accession>
<feature type="region of interest" description="Disordered" evidence="1">
    <location>
        <begin position="583"/>
        <end position="615"/>
    </location>
</feature>
<reference evidence="2" key="3">
    <citation type="submission" date="2015-04" db="EMBL/GenBank/DDBJ databases">
        <authorList>
            <consortium name="FlyBase"/>
        </authorList>
    </citation>
    <scope>NUCLEOTIDE SEQUENCE</scope>
    <source>
        <strain evidence="2">W501</strain>
    </source>
</reference>
<dbReference type="Proteomes" id="UP000035880">
    <property type="component" value="Chromosome 2R"/>
</dbReference>
<feature type="region of interest" description="Disordered" evidence="1">
    <location>
        <begin position="161"/>
        <end position="267"/>
    </location>
</feature>
<dbReference type="EMBL" id="CM002911">
    <property type="protein sequence ID" value="KMY93581.1"/>
    <property type="molecule type" value="Genomic_DNA"/>
</dbReference>
<reference evidence="2" key="2">
    <citation type="submission" date="2014-06" db="EMBL/GenBank/DDBJ databases">
        <authorList>
            <person name="Hu T."/>
            <person name="Eisen M.B."/>
            <person name="Thornton K.R."/>
            <person name="Andolfatto P."/>
        </authorList>
    </citation>
    <scope>NUCLEOTIDE SEQUENCE</scope>
    <source>
        <strain evidence="2">W501</strain>
    </source>
</reference>
<feature type="compositionally biased region" description="Basic and acidic residues" evidence="1">
    <location>
        <begin position="179"/>
        <end position="204"/>
    </location>
</feature>
<feature type="region of interest" description="Disordered" evidence="1">
    <location>
        <begin position="424"/>
        <end position="479"/>
    </location>
</feature>
<evidence type="ECO:0000256" key="1">
    <source>
        <dbReference type="SAM" id="MobiDB-lite"/>
    </source>
</evidence>
<feature type="compositionally biased region" description="Basic and acidic residues" evidence="1">
    <location>
        <begin position="212"/>
        <end position="225"/>
    </location>
</feature>
<feature type="compositionally biased region" description="Low complexity" evidence="1">
    <location>
        <begin position="600"/>
        <end position="611"/>
    </location>
</feature>
<feature type="compositionally biased region" description="Polar residues" evidence="1">
    <location>
        <begin position="161"/>
        <end position="175"/>
    </location>
</feature>